<dbReference type="EMBL" id="MU032351">
    <property type="protein sequence ID" value="KAF3761336.1"/>
    <property type="molecule type" value="Genomic_DNA"/>
</dbReference>
<dbReference type="OrthoDB" id="5384459at2759"/>
<evidence type="ECO:0000256" key="1">
    <source>
        <dbReference type="SAM" id="MobiDB-lite"/>
    </source>
</evidence>
<dbReference type="Proteomes" id="UP000803844">
    <property type="component" value="Unassembled WGS sequence"/>
</dbReference>
<dbReference type="Pfam" id="PF25130">
    <property type="entry name" value="DUF7820"/>
    <property type="match status" value="1"/>
</dbReference>
<dbReference type="PANTHER" id="PTHR42078">
    <property type="entry name" value="GLUCAN 1, 4-ALPHA-GLUCOSIDASE"/>
    <property type="match status" value="1"/>
</dbReference>
<feature type="compositionally biased region" description="Low complexity" evidence="1">
    <location>
        <begin position="10"/>
        <end position="24"/>
    </location>
</feature>
<feature type="region of interest" description="Disordered" evidence="1">
    <location>
        <begin position="1"/>
        <end position="99"/>
    </location>
</feature>
<keyword evidence="2" id="KW-1133">Transmembrane helix</keyword>
<protein>
    <recommendedName>
        <fullName evidence="3">DUF7820 domain-containing protein</fullName>
    </recommendedName>
</protein>
<dbReference type="AlphaFoldDB" id="A0A9P4XV29"/>
<sequence>MYSQDTRLARTMSVATTSTTPTARPESEYNGPTGPSHPYSMYPQNPVEETPRQPAVPAIPVGFVNTPDPYQRRLGPEGEDMADIIGPDGHTEELPPYTRYPDEYYTRKIRDNDESQRDGGASGAGPSGAAAGAAVTMAAIPTASRSAAGATSPAPIPGAGGLGLAARNPEYDARSVDGSGVLSGSRHSSRSFTNESHHEVNTAAAELSEKPQLSKYQKFAKKKACGVIPYWALGLTFTAIVIVLVIVAAVVGSLLSHHKPTNHLGNSATNYQDSVPTITVTFDATPIPTPSNLPDLAEGSFGLPLNLNQDPNTCFNDTSQTSAWSCNI</sequence>
<name>A0A9P4XV29_CRYP1</name>
<evidence type="ECO:0000313" key="5">
    <source>
        <dbReference type="Proteomes" id="UP000803844"/>
    </source>
</evidence>
<proteinExistence type="predicted"/>
<dbReference type="InterPro" id="IPR056722">
    <property type="entry name" value="DUF7820"/>
</dbReference>
<evidence type="ECO:0000259" key="3">
    <source>
        <dbReference type="Pfam" id="PF25130"/>
    </source>
</evidence>
<keyword evidence="2" id="KW-0472">Membrane</keyword>
<comment type="caution">
    <text evidence="4">The sequence shown here is derived from an EMBL/GenBank/DDBJ whole genome shotgun (WGS) entry which is preliminary data.</text>
</comment>
<feature type="non-terminal residue" evidence="4">
    <location>
        <position position="328"/>
    </location>
</feature>
<dbReference type="RefSeq" id="XP_040772315.1">
    <property type="nucleotide sequence ID" value="XM_040923750.1"/>
</dbReference>
<feature type="region of interest" description="Disordered" evidence="1">
    <location>
        <begin position="175"/>
        <end position="198"/>
    </location>
</feature>
<keyword evidence="5" id="KW-1185">Reference proteome</keyword>
<dbReference type="PANTHER" id="PTHR42078:SF1">
    <property type="entry name" value="GLUCAN 1, 4-ALPHA-GLUCOSIDASE"/>
    <property type="match status" value="1"/>
</dbReference>
<feature type="transmembrane region" description="Helical" evidence="2">
    <location>
        <begin position="230"/>
        <end position="255"/>
    </location>
</feature>
<organism evidence="4 5">
    <name type="scientific">Cryphonectria parasitica (strain ATCC 38755 / EP155)</name>
    <dbReference type="NCBI Taxonomy" id="660469"/>
    <lineage>
        <taxon>Eukaryota</taxon>
        <taxon>Fungi</taxon>
        <taxon>Dikarya</taxon>
        <taxon>Ascomycota</taxon>
        <taxon>Pezizomycotina</taxon>
        <taxon>Sordariomycetes</taxon>
        <taxon>Sordariomycetidae</taxon>
        <taxon>Diaporthales</taxon>
        <taxon>Cryphonectriaceae</taxon>
        <taxon>Cryphonectria-Endothia species complex</taxon>
        <taxon>Cryphonectria</taxon>
    </lineage>
</organism>
<evidence type="ECO:0000256" key="2">
    <source>
        <dbReference type="SAM" id="Phobius"/>
    </source>
</evidence>
<feature type="domain" description="DUF7820" evidence="3">
    <location>
        <begin position="277"/>
        <end position="328"/>
    </location>
</feature>
<accession>A0A9P4XV29</accession>
<keyword evidence="2" id="KW-0812">Transmembrane</keyword>
<dbReference type="GeneID" id="63840879"/>
<gene>
    <name evidence="4" type="ORF">M406DRAFT_357696</name>
</gene>
<evidence type="ECO:0000313" key="4">
    <source>
        <dbReference type="EMBL" id="KAF3761336.1"/>
    </source>
</evidence>
<reference evidence="4" key="1">
    <citation type="journal article" date="2020" name="Phytopathology">
        <title>Genome sequence of the chestnut blight fungus Cryphonectria parasitica EP155: A fundamental resource for an archetypical invasive plant pathogen.</title>
        <authorList>
            <person name="Crouch J.A."/>
            <person name="Dawe A."/>
            <person name="Aerts A."/>
            <person name="Barry K."/>
            <person name="Churchill A.C.L."/>
            <person name="Grimwood J."/>
            <person name="Hillman B."/>
            <person name="Milgroom M.G."/>
            <person name="Pangilinan J."/>
            <person name="Smith M."/>
            <person name="Salamov A."/>
            <person name="Schmutz J."/>
            <person name="Yadav J."/>
            <person name="Grigoriev I.V."/>
            <person name="Nuss D."/>
        </authorList>
    </citation>
    <scope>NUCLEOTIDE SEQUENCE</scope>
    <source>
        <strain evidence="4">EP155</strain>
    </source>
</reference>